<dbReference type="RefSeq" id="WP_087471713.1">
    <property type="nucleotide sequence ID" value="NZ_CP021383.1"/>
</dbReference>
<protein>
    <submittedName>
        <fullName evidence="2">Uncharacterized protein</fullName>
    </submittedName>
</protein>
<feature type="region of interest" description="Disordered" evidence="1">
    <location>
        <begin position="1"/>
        <end position="23"/>
    </location>
</feature>
<dbReference type="OrthoDB" id="9936876at2"/>
<sequence>MYVPPHFPRYRPTATNPVADAGTTPTATLSAGLPAAVVPGEPPLTLEWLVARDIDAYSARRRAAATMDAQASTRPSPVSLRKNGTRAVGQA</sequence>
<dbReference type="EMBL" id="CP021383">
    <property type="protein sequence ID" value="ARU52760.1"/>
    <property type="molecule type" value="Genomic_DNA"/>
</dbReference>
<evidence type="ECO:0000313" key="3">
    <source>
        <dbReference type="Proteomes" id="UP000196228"/>
    </source>
</evidence>
<feature type="region of interest" description="Disordered" evidence="1">
    <location>
        <begin position="66"/>
        <end position="91"/>
    </location>
</feature>
<name>A0A1Y0HXN4_CELCE</name>
<organism evidence="2 3">
    <name type="scientific">Cellulosimicrobium cellulans</name>
    <name type="common">Arthrobacter luteus</name>
    <dbReference type="NCBI Taxonomy" id="1710"/>
    <lineage>
        <taxon>Bacteria</taxon>
        <taxon>Bacillati</taxon>
        <taxon>Actinomycetota</taxon>
        <taxon>Actinomycetes</taxon>
        <taxon>Micrococcales</taxon>
        <taxon>Promicromonosporaceae</taxon>
        <taxon>Cellulosimicrobium</taxon>
    </lineage>
</organism>
<evidence type="ECO:0000313" key="2">
    <source>
        <dbReference type="EMBL" id="ARU52760.1"/>
    </source>
</evidence>
<gene>
    <name evidence="2" type="ORF">CBR64_16220</name>
</gene>
<dbReference type="Proteomes" id="UP000196228">
    <property type="component" value="Chromosome"/>
</dbReference>
<evidence type="ECO:0000256" key="1">
    <source>
        <dbReference type="SAM" id="MobiDB-lite"/>
    </source>
</evidence>
<reference evidence="2 3" key="1">
    <citation type="submission" date="2017-05" db="EMBL/GenBank/DDBJ databases">
        <authorList>
            <person name="Song R."/>
            <person name="Chenine A.L."/>
            <person name="Ruprecht R.M."/>
        </authorList>
    </citation>
    <scope>NUCLEOTIDE SEQUENCE [LARGE SCALE GENOMIC DNA]</scope>
    <source>
        <strain evidence="2 3">PSBB019</strain>
    </source>
</reference>
<accession>A0A1Y0HXN4</accession>
<proteinExistence type="predicted"/>
<dbReference type="AlphaFoldDB" id="A0A1Y0HXN4"/>
<dbReference type="KEGG" id="cceu:CBR64_16220"/>